<evidence type="ECO:0000256" key="1">
    <source>
        <dbReference type="SAM" id="Coils"/>
    </source>
</evidence>
<dbReference type="Proteomes" id="UP000261640">
    <property type="component" value="Unplaced"/>
</dbReference>
<dbReference type="PANTHER" id="PTHR33960:SF1">
    <property type="entry name" value="SIMILAR TO KIAA0825 PROTEIN"/>
    <property type="match status" value="1"/>
</dbReference>
<name>A0A3Q3M2E0_9TELE</name>
<dbReference type="Ensembl" id="ENSMAMT00000017225.2">
    <property type="protein sequence ID" value="ENSMAMP00000016776.1"/>
    <property type="gene ID" value="ENSMAMG00000011359.2"/>
</dbReference>
<dbReference type="GeneTree" id="ENSGT00610000086112"/>
<dbReference type="AlphaFoldDB" id="A0A3Q3M2E0"/>
<dbReference type="STRING" id="205130.ENSMAMP00000016776"/>
<organism evidence="2 3">
    <name type="scientific">Mastacembelus armatus</name>
    <name type="common">zig-zag eel</name>
    <dbReference type="NCBI Taxonomy" id="205130"/>
    <lineage>
        <taxon>Eukaryota</taxon>
        <taxon>Metazoa</taxon>
        <taxon>Chordata</taxon>
        <taxon>Craniata</taxon>
        <taxon>Vertebrata</taxon>
        <taxon>Euteleostomi</taxon>
        <taxon>Actinopterygii</taxon>
        <taxon>Neopterygii</taxon>
        <taxon>Teleostei</taxon>
        <taxon>Neoteleostei</taxon>
        <taxon>Acanthomorphata</taxon>
        <taxon>Anabantaria</taxon>
        <taxon>Synbranchiformes</taxon>
        <taxon>Mastacembelidae</taxon>
        <taxon>Mastacembelus</taxon>
    </lineage>
</organism>
<protein>
    <submittedName>
        <fullName evidence="2">KIAA0825</fullName>
    </submittedName>
</protein>
<sequence length="467" mass="51909">MDWPGDSSEDRAFVNLMVPGVSSELDEQSLKRTEEKLNCNANSTERQLKQLQAKMGDSRTGEHPPSPLEWFNLRMQNSVKPVTTGHQELMNFFRALQQYLRSEEEGKEEVTLQLLLNLSAQCGVCFPCTPSSSSSSSLHLLTASSIHLVHTVRDDASLEIQEAWDDVRLHLRRHLLGWLSFCSSEHPGSRCISTLSIPERIHCLKQLLFLYPEPEILRYYQGLRSESVLAIMHSSLSSSPGGETGFDKLAKGFCSMAPALNQALTEELHVLSRLAEPHAILGFLNAAYLSTVAQELASQLERECDTAQRDNTTLSSKIKKYSARSRATVEEAARIIGHASVGLFDHVTRQRLHTYVPLNKPSNVAPEAEHGSKGSGGPVLCNDGKMEQFCLCWFYVYVCLCLSVCLTISCNTALRATTGSTLFCCLFIVYLSPPPPPPPHTHTHTHTHTHQKKFKNLCILHVNANGS</sequence>
<reference evidence="2" key="2">
    <citation type="submission" date="2025-09" db="UniProtKB">
        <authorList>
            <consortium name="Ensembl"/>
        </authorList>
    </citation>
    <scope>IDENTIFICATION</scope>
</reference>
<keyword evidence="1" id="KW-0175">Coiled coil</keyword>
<reference evidence="2" key="1">
    <citation type="submission" date="2025-08" db="UniProtKB">
        <authorList>
            <consortium name="Ensembl"/>
        </authorList>
    </citation>
    <scope>IDENTIFICATION</scope>
</reference>
<dbReference type="PANTHER" id="PTHR33960">
    <property type="entry name" value="SIMILAR TO KIAA0825 PROTEIN"/>
    <property type="match status" value="1"/>
</dbReference>
<proteinExistence type="predicted"/>
<evidence type="ECO:0000313" key="2">
    <source>
        <dbReference type="Ensembl" id="ENSMAMP00000016776.1"/>
    </source>
</evidence>
<evidence type="ECO:0000313" key="3">
    <source>
        <dbReference type="Proteomes" id="UP000261640"/>
    </source>
</evidence>
<keyword evidence="3" id="KW-1185">Reference proteome</keyword>
<feature type="coiled-coil region" evidence="1">
    <location>
        <begin position="290"/>
        <end position="317"/>
    </location>
</feature>
<dbReference type="InterPro" id="IPR027993">
    <property type="entry name" value="DUF4495"/>
</dbReference>
<accession>A0A3Q3M2E0</accession>